<dbReference type="RefSeq" id="WP_157006315.1">
    <property type="nucleotide sequence ID" value="NZ_DBEZYS010000086.1"/>
</dbReference>
<dbReference type="InterPro" id="IPR052942">
    <property type="entry name" value="LPS_cholinephosphotransferase"/>
</dbReference>
<feature type="domain" description="LicD/FKTN/FKRP nucleotidyltransferase" evidence="1">
    <location>
        <begin position="27"/>
        <end position="247"/>
    </location>
</feature>
<protein>
    <submittedName>
        <fullName evidence="2">LicD family protein</fullName>
    </submittedName>
</protein>
<proteinExistence type="predicted"/>
<evidence type="ECO:0000313" key="2">
    <source>
        <dbReference type="EMBL" id="MVN14399.1"/>
    </source>
</evidence>
<evidence type="ECO:0000259" key="1">
    <source>
        <dbReference type="Pfam" id="PF04991"/>
    </source>
</evidence>
<dbReference type="PANTHER" id="PTHR43404:SF2">
    <property type="entry name" value="LIPOPOLYSACCHARIDE CHOLINEPHOSPHOTRANSFERASE LICD"/>
    <property type="match status" value="1"/>
</dbReference>
<keyword evidence="3" id="KW-1185">Reference proteome</keyword>
<gene>
    <name evidence="2" type="ORF">GO738_03375</name>
</gene>
<dbReference type="Proteomes" id="UP000468327">
    <property type="component" value="Unassembled WGS sequence"/>
</dbReference>
<dbReference type="EMBL" id="WPOC01000004">
    <property type="protein sequence ID" value="MVN14399.1"/>
    <property type="molecule type" value="Genomic_DNA"/>
</dbReference>
<comment type="caution">
    <text evidence="2">The sequence shown here is derived from an EMBL/GenBank/DDBJ whole genome shotgun (WGS) entry which is preliminary data.</text>
</comment>
<dbReference type="Pfam" id="PF04991">
    <property type="entry name" value="LicD"/>
    <property type="match status" value="1"/>
</dbReference>
<dbReference type="PANTHER" id="PTHR43404">
    <property type="entry name" value="LIPOPOLYSACCHARIDE CHOLINEPHOSPHOTRANSFERASE LICD"/>
    <property type="match status" value="1"/>
</dbReference>
<dbReference type="InterPro" id="IPR007074">
    <property type="entry name" value="LicD/FKTN/FKRP_NTP_transf"/>
</dbReference>
<dbReference type="GO" id="GO:0009100">
    <property type="term" value="P:glycoprotein metabolic process"/>
    <property type="evidence" value="ECO:0007669"/>
    <property type="project" value="UniProtKB-ARBA"/>
</dbReference>
<reference evidence="2 3" key="1">
    <citation type="submission" date="2019-11" db="EMBL/GenBank/DDBJ databases">
        <title>Whole genome shotgun sequencing (WGS) data from Adlercreutzia equolifaciens ResAG-91, Eggerthella lenta MRI-F36, MRI-F37, MRI-F40, ResAG-49, ResAG-88, ResAG-121, ResAG-145, and Gordonibacter sp. ResAG-5, ResAG-26, ResAG-43, ResAG-50, ResAG-59.</title>
        <authorList>
            <person name="Stoll D.A."/>
            <person name="Danylec N."/>
            <person name="Franz C.M.A.P."/>
            <person name="Huch M."/>
        </authorList>
    </citation>
    <scope>NUCLEOTIDE SEQUENCE [LARGE SCALE GENOMIC DNA]</scope>
    <source>
        <strain evidence="2 3">ResAG-59</strain>
    </source>
</reference>
<evidence type="ECO:0000313" key="3">
    <source>
        <dbReference type="Proteomes" id="UP000468327"/>
    </source>
</evidence>
<sequence length="268" mass="30419">MTDGRYLTLSEIQREELNLLCVFGAFCKANGLRFSLQAGTLLGAIRHKGFIPWDDDVDVSMPRPDYTKLLSLKRSLPGGFAIVTSCNSPFTYPFAKFVNTSIRAQELANEGVLEEFLWIDIFPIDGAPEDEGRVRFMQRKIDRAVKECTWAGLGHDSDPWMKRIVKKAAKPILNMGDPKAHMHEVAEEIACNPGYENALRVCSFMGCAKKPWSLPKSGYEDMVDVEFEGLMFPAMGCWDEYLTECYGDYMSLPPESKRVTHRLKVWRV</sequence>
<dbReference type="AlphaFoldDB" id="A0A6N8IEQ2"/>
<accession>A0A6N8IEQ2</accession>
<name>A0A6N8IEQ2_9ACTN</name>
<organism evidence="2 3">
    <name type="scientific">Gordonibacter urolithinfaciens</name>
    <dbReference type="NCBI Taxonomy" id="1335613"/>
    <lineage>
        <taxon>Bacteria</taxon>
        <taxon>Bacillati</taxon>
        <taxon>Actinomycetota</taxon>
        <taxon>Coriobacteriia</taxon>
        <taxon>Eggerthellales</taxon>
        <taxon>Eggerthellaceae</taxon>
        <taxon>Gordonibacter</taxon>
    </lineage>
</organism>